<evidence type="ECO:0000313" key="2">
    <source>
        <dbReference type="EMBL" id="MPM66500.1"/>
    </source>
</evidence>
<feature type="transmembrane region" description="Helical" evidence="1">
    <location>
        <begin position="41"/>
        <end position="60"/>
    </location>
</feature>
<dbReference type="AlphaFoldDB" id="A0A645BLZ0"/>
<reference evidence="2" key="1">
    <citation type="submission" date="2019-08" db="EMBL/GenBank/DDBJ databases">
        <authorList>
            <person name="Kucharzyk K."/>
            <person name="Murdoch R.W."/>
            <person name="Higgins S."/>
            <person name="Loffler F."/>
        </authorList>
    </citation>
    <scope>NUCLEOTIDE SEQUENCE</scope>
</reference>
<evidence type="ECO:0000256" key="1">
    <source>
        <dbReference type="SAM" id="Phobius"/>
    </source>
</evidence>
<proteinExistence type="predicted"/>
<name>A0A645BLZ0_9ZZZZ</name>
<keyword evidence="1" id="KW-0812">Transmembrane</keyword>
<comment type="caution">
    <text evidence="2">The sequence shown here is derived from an EMBL/GenBank/DDBJ whole genome shotgun (WGS) entry which is preliminary data.</text>
</comment>
<gene>
    <name evidence="2" type="ORF">SDC9_113408</name>
</gene>
<keyword evidence="1" id="KW-0472">Membrane</keyword>
<sequence length="239" mass="25554">MQRDAGALDAAFFQLRQHRLIEVQRGGGRGHCAGGGGKHGLIAFAVLSLVRIVAGVLVAFDIGGQRQMAVALHQLIRCLAVGAFERHMKQRAVFVGPAAQQHGIEAAVLESAAQMHAATDEGLLAHAHVGDDLVVLQHAFDEQFQLAAAFLLAEQARLEHAGVVEDQQIARLQQVGQFAEDTVCGRSFAAIEQPRGAAHAGRVLCNQGFGKFEIEVAQVEFAARCRCACFNAWAADEGM</sequence>
<dbReference type="EMBL" id="VSSQ01021126">
    <property type="protein sequence ID" value="MPM66500.1"/>
    <property type="molecule type" value="Genomic_DNA"/>
</dbReference>
<organism evidence="2">
    <name type="scientific">bioreactor metagenome</name>
    <dbReference type="NCBI Taxonomy" id="1076179"/>
    <lineage>
        <taxon>unclassified sequences</taxon>
        <taxon>metagenomes</taxon>
        <taxon>ecological metagenomes</taxon>
    </lineage>
</organism>
<accession>A0A645BLZ0</accession>
<protein>
    <submittedName>
        <fullName evidence="2">Uncharacterized protein</fullName>
    </submittedName>
</protein>
<keyword evidence="1" id="KW-1133">Transmembrane helix</keyword>